<keyword evidence="3" id="KW-1185">Reference proteome</keyword>
<dbReference type="InterPro" id="IPR025979">
    <property type="entry name" value="ChrR-like_cupin_dom"/>
</dbReference>
<organism evidence="2 3">
    <name type="scientific">Natronospirillum operosum</name>
    <dbReference type="NCBI Taxonomy" id="2759953"/>
    <lineage>
        <taxon>Bacteria</taxon>
        <taxon>Pseudomonadati</taxon>
        <taxon>Pseudomonadota</taxon>
        <taxon>Gammaproteobacteria</taxon>
        <taxon>Oceanospirillales</taxon>
        <taxon>Natronospirillaceae</taxon>
        <taxon>Natronospirillum</taxon>
    </lineage>
</organism>
<dbReference type="Proteomes" id="UP000297475">
    <property type="component" value="Unassembled WGS sequence"/>
</dbReference>
<dbReference type="InterPro" id="IPR012807">
    <property type="entry name" value="Anti-sigma_ChrR"/>
</dbReference>
<dbReference type="RefSeq" id="WP_135484630.1">
    <property type="nucleotide sequence ID" value="NZ_SRMF01000011.1"/>
</dbReference>
<evidence type="ECO:0000313" key="2">
    <source>
        <dbReference type="EMBL" id="TGG90750.1"/>
    </source>
</evidence>
<sequence>MSNFHPDQTKLAEYVAGTLSYHETLLISVHLHYCKECQQAVQRLEALGGVLLDDLPGEPVGEDLLQATLASIQNDEPVHRARREEVGRYYRHPEVPAPLQKLVPRGFDALPWRKLLPHLQVCDIELSPQGPKISLHRIRPGGRIPRHTHRGSEYTVVLKGGFSDALGDYNPGDYLHRDADHEHEPVAAESEECICLTVTEDPLKMTSWKWRWMNPFLS</sequence>
<dbReference type="AlphaFoldDB" id="A0A4Z0W6S3"/>
<dbReference type="NCBIfam" id="TIGR02451">
    <property type="entry name" value="anti_sig_ChrR"/>
    <property type="match status" value="1"/>
</dbReference>
<protein>
    <submittedName>
        <fullName evidence="2">Cupin domain-containing protein</fullName>
    </submittedName>
</protein>
<evidence type="ECO:0000259" key="1">
    <source>
        <dbReference type="Pfam" id="PF12973"/>
    </source>
</evidence>
<dbReference type="EMBL" id="SRMF01000011">
    <property type="protein sequence ID" value="TGG90750.1"/>
    <property type="molecule type" value="Genomic_DNA"/>
</dbReference>
<dbReference type="Pfam" id="PF12973">
    <property type="entry name" value="Cupin_7"/>
    <property type="match status" value="1"/>
</dbReference>
<dbReference type="InterPro" id="IPR041916">
    <property type="entry name" value="Anti_sigma_zinc_sf"/>
</dbReference>
<dbReference type="InterPro" id="IPR014710">
    <property type="entry name" value="RmlC-like_jellyroll"/>
</dbReference>
<accession>A0A4Z0W6S3</accession>
<dbReference type="CDD" id="cd20301">
    <property type="entry name" value="cupin_ChrR"/>
    <property type="match status" value="1"/>
</dbReference>
<dbReference type="SUPFAM" id="SSF51182">
    <property type="entry name" value="RmlC-like cupins"/>
    <property type="match status" value="1"/>
</dbReference>
<gene>
    <name evidence="2" type="ORF">E4656_17600</name>
</gene>
<dbReference type="Gene3D" id="2.60.120.10">
    <property type="entry name" value="Jelly Rolls"/>
    <property type="match status" value="1"/>
</dbReference>
<evidence type="ECO:0000313" key="3">
    <source>
        <dbReference type="Proteomes" id="UP000297475"/>
    </source>
</evidence>
<feature type="domain" description="ChrR-like cupin" evidence="1">
    <location>
        <begin position="108"/>
        <end position="199"/>
    </location>
</feature>
<proteinExistence type="predicted"/>
<name>A0A4Z0W6S3_9GAMM</name>
<reference evidence="2 3" key="1">
    <citation type="submission" date="2019-04" db="EMBL/GenBank/DDBJ databases">
        <title>Natronospirillum operosus gen. nov., sp. nov., a haloalkaliphilic satellite isolated from decaying biomass of laboratory culture of cyanobacterium Geitlerinema sp. and proposal of Natronospirillaceae fam. nov. and Saccharospirillaceae fam. nov.</title>
        <authorList>
            <person name="Kevbrin V."/>
            <person name="Boltyanskaya Y."/>
            <person name="Koziaeva V."/>
            <person name="Grouzdev D.S."/>
            <person name="Park M."/>
            <person name="Cho J."/>
        </authorList>
    </citation>
    <scope>NUCLEOTIDE SEQUENCE [LARGE SCALE GENOMIC DNA]</scope>
    <source>
        <strain evidence="2 3">G-116</strain>
    </source>
</reference>
<dbReference type="Gene3D" id="1.10.10.1320">
    <property type="entry name" value="Anti-sigma factor, zinc-finger domain"/>
    <property type="match status" value="1"/>
</dbReference>
<comment type="caution">
    <text evidence="2">The sequence shown here is derived from an EMBL/GenBank/DDBJ whole genome shotgun (WGS) entry which is preliminary data.</text>
</comment>
<dbReference type="InterPro" id="IPR011051">
    <property type="entry name" value="RmlC_Cupin_sf"/>
</dbReference>
<dbReference type="OrthoDB" id="2988517at2"/>